<evidence type="ECO:0000256" key="4">
    <source>
        <dbReference type="SAM" id="SignalP"/>
    </source>
</evidence>
<dbReference type="GO" id="GO:0046677">
    <property type="term" value="P:response to antibiotic"/>
    <property type="evidence" value="ECO:0007669"/>
    <property type="project" value="TreeGrafter"/>
</dbReference>
<dbReference type="Gene3D" id="2.40.50.100">
    <property type="match status" value="1"/>
</dbReference>
<dbReference type="PANTHER" id="PTHR30158:SF3">
    <property type="entry name" value="MULTIDRUG EFFLUX PUMP SUBUNIT ACRA-RELATED"/>
    <property type="match status" value="1"/>
</dbReference>
<dbReference type="GO" id="GO:0015562">
    <property type="term" value="F:efflux transmembrane transporter activity"/>
    <property type="evidence" value="ECO:0007669"/>
    <property type="project" value="InterPro"/>
</dbReference>
<dbReference type="InterPro" id="IPR058625">
    <property type="entry name" value="MdtA-like_BSH"/>
</dbReference>
<dbReference type="InterPro" id="IPR006143">
    <property type="entry name" value="RND_pump_MFP"/>
</dbReference>
<accession>A0A922NW32</accession>
<dbReference type="Pfam" id="PF25876">
    <property type="entry name" value="HH_MFP_RND"/>
    <property type="match status" value="1"/>
</dbReference>
<keyword evidence="3" id="KW-0175">Coiled coil</keyword>
<dbReference type="InterPro" id="IPR058627">
    <property type="entry name" value="MdtA-like_C"/>
</dbReference>
<dbReference type="PROSITE" id="PS51257">
    <property type="entry name" value="PROKAR_LIPOPROTEIN"/>
    <property type="match status" value="1"/>
</dbReference>
<feature type="coiled-coil region" evidence="3">
    <location>
        <begin position="144"/>
        <end position="178"/>
    </location>
</feature>
<dbReference type="Gene3D" id="2.40.30.170">
    <property type="match status" value="1"/>
</dbReference>
<evidence type="ECO:0000313" key="9">
    <source>
        <dbReference type="EMBL" id="KEQ02326.1"/>
    </source>
</evidence>
<feature type="domain" description="Multidrug resistance protein MdtA-like C-terminal permuted SH3" evidence="8">
    <location>
        <begin position="307"/>
        <end position="365"/>
    </location>
</feature>
<organism evidence="9 10">
    <name type="scientific">Pseudorhizobium pelagicum</name>
    <dbReference type="NCBI Taxonomy" id="1509405"/>
    <lineage>
        <taxon>Bacteria</taxon>
        <taxon>Pseudomonadati</taxon>
        <taxon>Pseudomonadota</taxon>
        <taxon>Alphaproteobacteria</taxon>
        <taxon>Hyphomicrobiales</taxon>
        <taxon>Rhizobiaceae</taxon>
        <taxon>Rhizobium/Agrobacterium group</taxon>
        <taxon>Pseudorhizobium</taxon>
    </lineage>
</organism>
<feature type="domain" description="Multidrug resistance protein MdtA-like beta-barrel" evidence="7">
    <location>
        <begin position="212"/>
        <end position="299"/>
    </location>
</feature>
<dbReference type="AlphaFoldDB" id="A0A922NW32"/>
<dbReference type="GO" id="GO:0030313">
    <property type="term" value="C:cell envelope"/>
    <property type="evidence" value="ECO:0007669"/>
    <property type="project" value="UniProtKB-SubCell"/>
</dbReference>
<name>A0A922NW32_9HYPH</name>
<dbReference type="NCBIfam" id="TIGR01730">
    <property type="entry name" value="RND_mfp"/>
    <property type="match status" value="1"/>
</dbReference>
<evidence type="ECO:0000259" key="7">
    <source>
        <dbReference type="Pfam" id="PF25944"/>
    </source>
</evidence>
<protein>
    <submittedName>
        <fullName evidence="9">Hemolysin secretion protein D</fullName>
    </submittedName>
</protein>
<dbReference type="PANTHER" id="PTHR30158">
    <property type="entry name" value="ACRA/E-RELATED COMPONENT OF DRUG EFFLUX TRANSPORTER"/>
    <property type="match status" value="1"/>
</dbReference>
<dbReference type="Pfam" id="PF25917">
    <property type="entry name" value="BSH_RND"/>
    <property type="match status" value="1"/>
</dbReference>
<proteinExistence type="inferred from homology"/>
<feature type="domain" description="Multidrug resistance protein MdtA-like alpha-helical hairpin" evidence="5">
    <location>
        <begin position="107"/>
        <end position="175"/>
    </location>
</feature>
<dbReference type="Gene3D" id="1.10.287.470">
    <property type="entry name" value="Helix hairpin bin"/>
    <property type="match status" value="1"/>
</dbReference>
<dbReference type="InterPro" id="IPR058624">
    <property type="entry name" value="MdtA-like_HH"/>
</dbReference>
<evidence type="ECO:0000259" key="6">
    <source>
        <dbReference type="Pfam" id="PF25917"/>
    </source>
</evidence>
<sequence length="402" mass="42899">MTARKLCLPLLLSLALASCSDTGDGSGAAPAGQAQERPPSPVSVVLMEQGQYPITRVLPGRATAFRTAEIRPRVTGAIREIAFKEGSEVKEGSLLFQIEDDTYEAQVAEARANVARAEAGVPSAEANLARYERLVNSGATQIEYENARVTLLQAEADVAQAKAALQTAEINLDLTKIRAPFDGVTSLSNVAIGNIVTANQTEALTTLRQLDPMYIDLTESSTNLLELRSAMASGRLSGDPSNADIRLTLEDGTEYPSTGKLDMAEMAVSESTGTYQIRALFDNPDDVILPGMYVRATVILGEETGYLIPQRAASRNARGELSAKFVTADNMVETRIFPTSQVSGNNWLVAEGVTEGDRLIVDGFQWIADGATVAPVESTVDENGLVVQTQQPEAPGEPAPQQ</sequence>
<evidence type="ECO:0000313" key="10">
    <source>
        <dbReference type="Proteomes" id="UP000052167"/>
    </source>
</evidence>
<comment type="similarity">
    <text evidence="2">Belongs to the membrane fusion protein (MFP) (TC 8.A.1) family.</text>
</comment>
<keyword evidence="10" id="KW-1185">Reference proteome</keyword>
<dbReference type="SUPFAM" id="SSF111369">
    <property type="entry name" value="HlyD-like secretion proteins"/>
    <property type="match status" value="1"/>
</dbReference>
<keyword evidence="4" id="KW-0732">Signal</keyword>
<dbReference type="GO" id="GO:0005886">
    <property type="term" value="C:plasma membrane"/>
    <property type="evidence" value="ECO:0007669"/>
    <property type="project" value="TreeGrafter"/>
</dbReference>
<dbReference type="Pfam" id="PF25967">
    <property type="entry name" value="RND-MFP_C"/>
    <property type="match status" value="1"/>
</dbReference>
<gene>
    <name evidence="9" type="ORF">GV68_22345</name>
</gene>
<feature type="signal peptide" evidence="4">
    <location>
        <begin position="1"/>
        <end position="20"/>
    </location>
</feature>
<evidence type="ECO:0000256" key="3">
    <source>
        <dbReference type="SAM" id="Coils"/>
    </source>
</evidence>
<comment type="caution">
    <text evidence="9">The sequence shown here is derived from an EMBL/GenBank/DDBJ whole genome shotgun (WGS) entry which is preliminary data.</text>
</comment>
<reference evidence="9 10" key="1">
    <citation type="submission" date="2014-06" db="EMBL/GenBank/DDBJ databases">
        <title>Rhizobium pelagicum/R2-400B4.</title>
        <authorList>
            <person name="Kimes N.E."/>
            <person name="Lopez-Perez M."/>
        </authorList>
    </citation>
    <scope>NUCLEOTIDE SEQUENCE [LARGE SCALE GENOMIC DNA]</scope>
    <source>
        <strain evidence="9 10">R2-400B4</strain>
    </source>
</reference>
<dbReference type="Pfam" id="PF25944">
    <property type="entry name" value="Beta-barrel_RND"/>
    <property type="match status" value="1"/>
</dbReference>
<dbReference type="OrthoDB" id="9800613at2"/>
<dbReference type="Proteomes" id="UP000052167">
    <property type="component" value="Unassembled WGS sequence"/>
</dbReference>
<evidence type="ECO:0000256" key="1">
    <source>
        <dbReference type="ARBA" id="ARBA00004196"/>
    </source>
</evidence>
<dbReference type="InterPro" id="IPR058626">
    <property type="entry name" value="MdtA-like_b-barrel"/>
</dbReference>
<feature type="domain" description="Multidrug resistance protein MdtA-like barrel-sandwich hybrid" evidence="6">
    <location>
        <begin position="66"/>
        <end position="206"/>
    </location>
</feature>
<evidence type="ECO:0000259" key="5">
    <source>
        <dbReference type="Pfam" id="PF25876"/>
    </source>
</evidence>
<dbReference type="EMBL" id="JOKJ01000059">
    <property type="protein sequence ID" value="KEQ02326.1"/>
    <property type="molecule type" value="Genomic_DNA"/>
</dbReference>
<dbReference type="Gene3D" id="2.40.420.20">
    <property type="match status" value="1"/>
</dbReference>
<feature type="chain" id="PRO_5036896967" evidence="4">
    <location>
        <begin position="21"/>
        <end position="402"/>
    </location>
</feature>
<evidence type="ECO:0000256" key="2">
    <source>
        <dbReference type="ARBA" id="ARBA00009477"/>
    </source>
</evidence>
<evidence type="ECO:0000259" key="8">
    <source>
        <dbReference type="Pfam" id="PF25967"/>
    </source>
</evidence>
<comment type="subcellular location">
    <subcellularLocation>
        <location evidence="1">Cell envelope</location>
    </subcellularLocation>
</comment>
<dbReference type="RefSeq" id="WP_029621281.1">
    <property type="nucleotide sequence ID" value="NZ_CAJXID010000057.1"/>
</dbReference>